<sequence>MPRNLHTGAPSRPRARITQKTRLKIYQGDHEADIVLIPDEDEEKNRLTNLVAGVDAEDANEHHLQAVLSAHSHAPQTSSRPTRGASVAEKSAHNPPPAAFIPTPDSTGVVDNYRELYPTDRWKDPATYLATSTTVEEGLAWSLSDGFTYYMDERDKEWLDKNNEEARGEGTSAQGSVSSSTPRSSARSAKGKGKEPESTQPLIITEDEFELVMGLFEKITHEKTEYLHHVRISFSKADINPEKGFLQGLENGMAFPSFAEYQETFSMPLPPPTFSAFVVPPWIPSPANLHRIARAIYPYWKERRLERGGHRIIPTLNYDETDTPNESYICFRRREIKAVRKTRAAQAPASDKLIRLQAELAYPLELAKAVLERETRKKEATQQSQQVWERRMGLVDLKRKYPGLGDRTDEELLVDKEKPKKVETARPAKIRAEPGQAARVEVALRPSERTNLINEAIEAALNRQKERDHQWEDQIDNPYQARPTPYASRLFKYIPVNFLASEVDGRPILEGRRQPRAVRTRRGRGGRLIVDRRDAAPRPIIETSRSSLFSSENDDVEMAAPDDDLVSKLAERWRYDQDDMPAVGPEGPEEQHRVLVDDYSPRVLSQSMTILGDTDQQSLVTDPAIAIMLDGHQRLVLPYRLGMNPNQMRRNVARPPPKGYHPHGPSAPGAPKPPTPANGTPVVMLQQQMMMKMPPPSAVPQMRISSNGGMRPPMVAASLQGTPLVPLASSPGAAIPVPIHHSPPMTNGISRAAINLPHVEAARPDAAAPTQPLNGAIQIPHAPTQAQCGPLDANAPHDSKVIQHQPHPGMVAPNGYHLPLTTQAAAALANSAQYAYHNLSPQQLQTLKTTLGNQDLQSVARALPAYLQVPGTRSSVFSS</sequence>
<feature type="region of interest" description="Disordered" evidence="8">
    <location>
        <begin position="650"/>
        <end position="679"/>
    </location>
</feature>
<evidence type="ECO:0000256" key="5">
    <source>
        <dbReference type="ARBA" id="ARBA00023242"/>
    </source>
</evidence>
<feature type="compositionally biased region" description="Low complexity" evidence="8">
    <location>
        <begin position="176"/>
        <end position="188"/>
    </location>
</feature>
<accession>A0A9P7FU81</accession>
<proteinExistence type="inferred from homology"/>
<keyword evidence="5 7" id="KW-0539">Nucleus</keyword>
<evidence type="ECO:0000313" key="11">
    <source>
        <dbReference type="Proteomes" id="UP000717328"/>
    </source>
</evidence>
<evidence type="ECO:0000256" key="3">
    <source>
        <dbReference type="ARBA" id="ARBA00023015"/>
    </source>
</evidence>
<gene>
    <name evidence="10" type="ORF">H0H81_011992</name>
</gene>
<reference evidence="10" key="2">
    <citation type="submission" date="2021-10" db="EMBL/GenBank/DDBJ databases">
        <title>Phylogenomics reveals ancestral predisposition of the termite-cultivated fungus Termitomyces towards a domesticated lifestyle.</title>
        <authorList>
            <person name="Auxier B."/>
            <person name="Grum-Grzhimaylo A."/>
            <person name="Cardenas M.E."/>
            <person name="Lodge J.D."/>
            <person name="Laessoe T."/>
            <person name="Pedersen O."/>
            <person name="Smith M.E."/>
            <person name="Kuyper T.W."/>
            <person name="Franco-Molano E.A."/>
            <person name="Baroni T.J."/>
            <person name="Aanen D.K."/>
        </authorList>
    </citation>
    <scope>NUCLEOTIDE SEQUENCE</scope>
    <source>
        <strain evidence="10">D49</strain>
    </source>
</reference>
<evidence type="ECO:0000256" key="4">
    <source>
        <dbReference type="ARBA" id="ARBA00023163"/>
    </source>
</evidence>
<name>A0A9P7FU81_9AGAR</name>
<organism evidence="10 11">
    <name type="scientific">Sphagnurus paluster</name>
    <dbReference type="NCBI Taxonomy" id="117069"/>
    <lineage>
        <taxon>Eukaryota</taxon>
        <taxon>Fungi</taxon>
        <taxon>Dikarya</taxon>
        <taxon>Basidiomycota</taxon>
        <taxon>Agaricomycotina</taxon>
        <taxon>Agaricomycetes</taxon>
        <taxon>Agaricomycetidae</taxon>
        <taxon>Agaricales</taxon>
        <taxon>Tricholomatineae</taxon>
        <taxon>Lyophyllaceae</taxon>
        <taxon>Sphagnurus</taxon>
    </lineage>
</organism>
<dbReference type="GO" id="GO:0035267">
    <property type="term" value="C:NuA4 histone acetyltransferase complex"/>
    <property type="evidence" value="ECO:0007669"/>
    <property type="project" value="InterPro"/>
</dbReference>
<dbReference type="OrthoDB" id="435275at2759"/>
<evidence type="ECO:0000256" key="6">
    <source>
        <dbReference type="ARBA" id="ARBA00025513"/>
    </source>
</evidence>
<dbReference type="PANTHER" id="PTHR14898">
    <property type="entry name" value="ENHANCER OF POLYCOMB"/>
    <property type="match status" value="1"/>
</dbReference>
<dbReference type="AlphaFoldDB" id="A0A9P7FU81"/>
<evidence type="ECO:0000256" key="7">
    <source>
        <dbReference type="RuleBase" id="RU361124"/>
    </source>
</evidence>
<evidence type="ECO:0000256" key="1">
    <source>
        <dbReference type="ARBA" id="ARBA00004123"/>
    </source>
</evidence>
<protein>
    <recommendedName>
        <fullName evidence="7">Enhancer of polycomb-like protein</fullName>
    </recommendedName>
</protein>
<evidence type="ECO:0000256" key="8">
    <source>
        <dbReference type="SAM" id="MobiDB-lite"/>
    </source>
</evidence>
<feature type="domain" description="Enhancer of polycomb-like N-terminal" evidence="9">
    <location>
        <begin position="16"/>
        <end position="218"/>
    </location>
</feature>
<feature type="region of interest" description="Disordered" evidence="8">
    <location>
        <begin position="70"/>
        <end position="111"/>
    </location>
</feature>
<dbReference type="InterPro" id="IPR024943">
    <property type="entry name" value="Enhancer_polycomb"/>
</dbReference>
<comment type="subcellular location">
    <subcellularLocation>
        <location evidence="1 7">Nucleus</location>
    </subcellularLocation>
</comment>
<dbReference type="Proteomes" id="UP000717328">
    <property type="component" value="Unassembled WGS sequence"/>
</dbReference>
<feature type="region of interest" description="Disordered" evidence="8">
    <location>
        <begin position="164"/>
        <end position="201"/>
    </location>
</feature>
<comment type="caution">
    <text evidence="10">The sequence shown here is derived from an EMBL/GenBank/DDBJ whole genome shotgun (WGS) entry which is preliminary data.</text>
</comment>
<dbReference type="EMBL" id="JABCKI010006144">
    <property type="protein sequence ID" value="KAG5635227.1"/>
    <property type="molecule type" value="Genomic_DNA"/>
</dbReference>
<keyword evidence="11" id="KW-1185">Reference proteome</keyword>
<dbReference type="GO" id="GO:0006357">
    <property type="term" value="P:regulation of transcription by RNA polymerase II"/>
    <property type="evidence" value="ECO:0007669"/>
    <property type="project" value="InterPro"/>
</dbReference>
<evidence type="ECO:0000256" key="2">
    <source>
        <dbReference type="ARBA" id="ARBA00008035"/>
    </source>
</evidence>
<evidence type="ECO:0000259" key="9">
    <source>
        <dbReference type="Pfam" id="PF10513"/>
    </source>
</evidence>
<comment type="function">
    <text evidence="6">Component of the NuA4 histone acetyltransferase complex which is involved in transcriptional activation of selected genes principally by acetylation of nucleosomal histone H4 and H2A. The NuA4 complex is also involved in DNA repair. Involved in gene silencing by neighboring heterochromatin, blockage of the silencing spreading along the chromosome, and required for cell cycle progression through G2/M.</text>
</comment>
<comment type="similarity">
    <text evidence="2 7">Belongs to the enhancer of polycomb family.</text>
</comment>
<keyword evidence="3 7" id="KW-0805">Transcription regulation</keyword>
<dbReference type="InterPro" id="IPR019542">
    <property type="entry name" value="Enhancer_polycomb-like_N"/>
</dbReference>
<reference evidence="10" key="1">
    <citation type="submission" date="2021-02" db="EMBL/GenBank/DDBJ databases">
        <authorList>
            <person name="Nieuwenhuis M."/>
            <person name="Van De Peppel L.J.J."/>
        </authorList>
    </citation>
    <scope>NUCLEOTIDE SEQUENCE</scope>
    <source>
        <strain evidence="10">D49</strain>
    </source>
</reference>
<dbReference type="GO" id="GO:0005634">
    <property type="term" value="C:nucleus"/>
    <property type="evidence" value="ECO:0007669"/>
    <property type="project" value="UniProtKB-SubCell"/>
</dbReference>
<keyword evidence="4 7" id="KW-0804">Transcription</keyword>
<evidence type="ECO:0000313" key="10">
    <source>
        <dbReference type="EMBL" id="KAG5635227.1"/>
    </source>
</evidence>
<dbReference type="Pfam" id="PF10513">
    <property type="entry name" value="EPL1"/>
    <property type="match status" value="1"/>
</dbReference>